<evidence type="ECO:0000256" key="1">
    <source>
        <dbReference type="ARBA" id="ARBA00022679"/>
    </source>
</evidence>
<evidence type="ECO:0000256" key="5">
    <source>
        <dbReference type="SAM" id="Phobius"/>
    </source>
</evidence>
<evidence type="ECO:0000256" key="2">
    <source>
        <dbReference type="ARBA" id="ARBA00022777"/>
    </source>
</evidence>
<dbReference type="RefSeq" id="WP_370439714.1">
    <property type="nucleotide sequence ID" value="NZ_JBGFTU010000001.1"/>
</dbReference>
<keyword evidence="3" id="KW-0902">Two-component regulatory system</keyword>
<keyword evidence="5" id="KW-0472">Membrane</keyword>
<feature type="transmembrane region" description="Helical" evidence="5">
    <location>
        <begin position="190"/>
        <end position="213"/>
    </location>
</feature>
<dbReference type="Gene3D" id="3.30.565.10">
    <property type="entry name" value="Histidine kinase-like ATPase, C-terminal domain"/>
    <property type="match status" value="1"/>
</dbReference>
<accession>A0ABV4GVX9</accession>
<keyword evidence="5" id="KW-1133">Transmembrane helix</keyword>
<gene>
    <name evidence="7" type="ORF">AB2L27_01665</name>
</gene>
<evidence type="ECO:0000259" key="6">
    <source>
        <dbReference type="Pfam" id="PF04024"/>
    </source>
</evidence>
<dbReference type="InterPro" id="IPR050482">
    <property type="entry name" value="Sensor_HK_TwoCompSys"/>
</dbReference>
<name>A0ABV4GVX9_9ACTN</name>
<dbReference type="EMBL" id="JBGFTU010000001">
    <property type="protein sequence ID" value="MEZ0163468.1"/>
    <property type="molecule type" value="Genomic_DNA"/>
</dbReference>
<feature type="domain" description="Phage shock protein PspC N-terminal" evidence="6">
    <location>
        <begin position="22"/>
        <end position="75"/>
    </location>
</feature>
<feature type="transmembrane region" description="Helical" evidence="5">
    <location>
        <begin position="123"/>
        <end position="141"/>
    </location>
</feature>
<feature type="region of interest" description="Disordered" evidence="4">
    <location>
        <begin position="1"/>
        <end position="23"/>
    </location>
</feature>
<keyword evidence="1" id="KW-0808">Transferase</keyword>
<dbReference type="Pfam" id="PF04024">
    <property type="entry name" value="PspC"/>
    <property type="match status" value="1"/>
</dbReference>
<evidence type="ECO:0000256" key="3">
    <source>
        <dbReference type="ARBA" id="ARBA00023012"/>
    </source>
</evidence>
<reference evidence="7 8" key="1">
    <citation type="submission" date="2024-07" db="EMBL/GenBank/DDBJ databases">
        <authorList>
            <person name="Thanompreechachai J."/>
            <person name="Duangmal K."/>
        </authorList>
    </citation>
    <scope>NUCLEOTIDE SEQUENCE [LARGE SCALE GENOMIC DNA]</scope>
    <source>
        <strain evidence="7 8">LSe6-4</strain>
    </source>
</reference>
<protein>
    <submittedName>
        <fullName evidence="7">PspC domain-containing protein</fullName>
    </submittedName>
</protein>
<comment type="caution">
    <text evidence="7">The sequence shown here is derived from an EMBL/GenBank/DDBJ whole genome shotgun (WGS) entry which is preliminary data.</text>
</comment>
<dbReference type="InterPro" id="IPR036890">
    <property type="entry name" value="HATPase_C_sf"/>
</dbReference>
<organism evidence="7 8">
    <name type="scientific">Kineococcus halophytocola</name>
    <dbReference type="NCBI Taxonomy" id="3234027"/>
    <lineage>
        <taxon>Bacteria</taxon>
        <taxon>Bacillati</taxon>
        <taxon>Actinomycetota</taxon>
        <taxon>Actinomycetes</taxon>
        <taxon>Kineosporiales</taxon>
        <taxon>Kineosporiaceae</taxon>
        <taxon>Kineococcus</taxon>
    </lineage>
</organism>
<evidence type="ECO:0000313" key="8">
    <source>
        <dbReference type="Proteomes" id="UP001565927"/>
    </source>
</evidence>
<feature type="transmembrane region" description="Helical" evidence="5">
    <location>
        <begin position="162"/>
        <end position="184"/>
    </location>
</feature>
<dbReference type="PANTHER" id="PTHR24421">
    <property type="entry name" value="NITRATE/NITRITE SENSOR PROTEIN NARX-RELATED"/>
    <property type="match status" value="1"/>
</dbReference>
<keyword evidence="5" id="KW-0812">Transmembrane</keyword>
<dbReference type="PANTHER" id="PTHR24421:SF61">
    <property type="entry name" value="OXYGEN SENSOR HISTIDINE KINASE NREB"/>
    <property type="match status" value="1"/>
</dbReference>
<dbReference type="SUPFAM" id="SSF55874">
    <property type="entry name" value="ATPase domain of HSP90 chaperone/DNA topoisomerase II/histidine kinase"/>
    <property type="match status" value="1"/>
</dbReference>
<keyword evidence="2" id="KW-0418">Kinase</keyword>
<evidence type="ECO:0000256" key="4">
    <source>
        <dbReference type="SAM" id="MobiDB-lite"/>
    </source>
</evidence>
<feature type="transmembrane region" description="Helical" evidence="5">
    <location>
        <begin position="53"/>
        <end position="75"/>
    </location>
</feature>
<dbReference type="InterPro" id="IPR007168">
    <property type="entry name" value="Phageshock_PspC_N"/>
</dbReference>
<proteinExistence type="predicted"/>
<feature type="transmembrane region" description="Helical" evidence="5">
    <location>
        <begin position="96"/>
        <end position="117"/>
    </location>
</feature>
<evidence type="ECO:0000313" key="7">
    <source>
        <dbReference type="EMBL" id="MEZ0163468.1"/>
    </source>
</evidence>
<keyword evidence="8" id="KW-1185">Reference proteome</keyword>
<sequence length="415" mass="43054">MLTATTDPAGGPVDGPSRARPPLVRSTAHRRVAGVAAGIAEHTGVPLPKVRTVFAASAFLGGFGLVLYVVLWLLVLDDRQRELPADRRPDPSGWVLAHRNALVGVAVVVGFGLVPAVNLVDGSARYVVPVLVGGSGIVLAWSQLDATRRRRFVDEAGDGRGAVVRVVAGASLVVLGAVLFPVLVGDVGQFWRSAVAGVVVLGGVGLVAAPWVVRLWQDLGAERAALAREQQRAEFAAHVHDSVLQTLALIQKRSGDAGEVARLARRQERELRQWLYGDHGTSAGTLGAALRAAASEVEDVSGAVVEVVLVGDLDTAPLERATTALAQAAREALLNAGRHAGGTVSLYAEPVSGGGVEVFVRDRGAGFDLDAIPADRLGVRESIVGRMQRAGGAATIRRPADGGTEVALRLPGGAT</sequence>
<dbReference type="Proteomes" id="UP001565927">
    <property type="component" value="Unassembled WGS sequence"/>
</dbReference>